<keyword evidence="3" id="KW-1185">Reference proteome</keyword>
<accession>A0A0B4GXY6</accession>
<dbReference type="AlphaFoldDB" id="A0A0B4GXY6"/>
<evidence type="ECO:0000313" key="2">
    <source>
        <dbReference type="EMBL" id="KID84542.1"/>
    </source>
</evidence>
<sequence>MDYYRRHEAECEKKVPPASVDAARLPPRRSEVAWPEKPVAISDFFKQTNGKMDRGAKESDPFAYQAHRHITTAADFNGLDDKVPPPATPSPKSLAN</sequence>
<dbReference type="EMBL" id="AZNH01000040">
    <property type="protein sequence ID" value="KID84542.1"/>
    <property type="molecule type" value="Genomic_DNA"/>
</dbReference>
<dbReference type="Proteomes" id="UP000031192">
    <property type="component" value="Unassembled WGS sequence"/>
</dbReference>
<name>A0A0B4GXY6_METGA</name>
<evidence type="ECO:0000313" key="3">
    <source>
        <dbReference type="Proteomes" id="UP000031192"/>
    </source>
</evidence>
<organism evidence="2 3">
    <name type="scientific">Metarhizium guizhouense (strain ARSEF 977)</name>
    <dbReference type="NCBI Taxonomy" id="1276136"/>
    <lineage>
        <taxon>Eukaryota</taxon>
        <taxon>Fungi</taxon>
        <taxon>Dikarya</taxon>
        <taxon>Ascomycota</taxon>
        <taxon>Pezizomycotina</taxon>
        <taxon>Sordariomycetes</taxon>
        <taxon>Hypocreomycetidae</taxon>
        <taxon>Hypocreales</taxon>
        <taxon>Clavicipitaceae</taxon>
        <taxon>Metarhizium</taxon>
    </lineage>
</organism>
<feature type="region of interest" description="Disordered" evidence="1">
    <location>
        <begin position="73"/>
        <end position="96"/>
    </location>
</feature>
<evidence type="ECO:0000256" key="1">
    <source>
        <dbReference type="SAM" id="MobiDB-lite"/>
    </source>
</evidence>
<protein>
    <submittedName>
        <fullName evidence="2">Uncharacterized protein</fullName>
    </submittedName>
</protein>
<comment type="caution">
    <text evidence="2">The sequence shown here is derived from an EMBL/GenBank/DDBJ whole genome shotgun (WGS) entry which is preliminary data.</text>
</comment>
<dbReference type="HOGENOM" id="CLU_171978_0_0_1"/>
<dbReference type="OrthoDB" id="10483397at2759"/>
<gene>
    <name evidence="2" type="ORF">MGU_08206</name>
</gene>
<proteinExistence type="predicted"/>
<reference evidence="2 3" key="1">
    <citation type="journal article" date="2014" name="Proc. Natl. Acad. Sci. U.S.A.">
        <title>Trajectory and genomic determinants of fungal-pathogen speciation and host adaptation.</title>
        <authorList>
            <person name="Hu X."/>
            <person name="Xiao G."/>
            <person name="Zheng P."/>
            <person name="Shang Y."/>
            <person name="Su Y."/>
            <person name="Zhang X."/>
            <person name="Liu X."/>
            <person name="Zhan S."/>
            <person name="St Leger R.J."/>
            <person name="Wang C."/>
        </authorList>
    </citation>
    <scope>NUCLEOTIDE SEQUENCE [LARGE SCALE GENOMIC DNA]</scope>
    <source>
        <strain evidence="2 3">ARSEF 977</strain>
    </source>
</reference>